<keyword evidence="2" id="KW-1133">Transmembrane helix</keyword>
<evidence type="ECO:0000313" key="4">
    <source>
        <dbReference type="Proteomes" id="UP001139485"/>
    </source>
</evidence>
<keyword evidence="2" id="KW-0472">Membrane</keyword>
<feature type="compositionally biased region" description="Basic and acidic residues" evidence="1">
    <location>
        <begin position="1"/>
        <end position="11"/>
    </location>
</feature>
<comment type="caution">
    <text evidence="3">The sequence shown here is derived from an EMBL/GenBank/DDBJ whole genome shotgun (WGS) entry which is preliminary data.</text>
</comment>
<organism evidence="3 4">
    <name type="scientific">Nocardioides bruguierae</name>
    <dbReference type="NCBI Taxonomy" id="2945102"/>
    <lineage>
        <taxon>Bacteria</taxon>
        <taxon>Bacillati</taxon>
        <taxon>Actinomycetota</taxon>
        <taxon>Actinomycetes</taxon>
        <taxon>Propionibacteriales</taxon>
        <taxon>Nocardioidaceae</taxon>
        <taxon>Nocardioides</taxon>
    </lineage>
</organism>
<gene>
    <name evidence="3" type="ORF">M8330_00610</name>
</gene>
<keyword evidence="4" id="KW-1185">Reference proteome</keyword>
<keyword evidence="2" id="KW-0812">Transmembrane</keyword>
<proteinExistence type="predicted"/>
<protein>
    <submittedName>
        <fullName evidence="3">Uncharacterized protein</fullName>
    </submittedName>
</protein>
<dbReference type="EMBL" id="JAMOIL010000001">
    <property type="protein sequence ID" value="MCM0618790.1"/>
    <property type="molecule type" value="Genomic_DNA"/>
</dbReference>
<sequence length="109" mass="11351">MPSSPDERNEALQRLTSAGAGPEEKRPRDPVLADVRTWLVAGVALLGLRWLMAGSFDSATEAGADLSVAAVVLGLLHVAGWFCVVVSAAGVGVRLALRTSSHERSGSLD</sequence>
<accession>A0A9X2IEN2</accession>
<evidence type="ECO:0000256" key="2">
    <source>
        <dbReference type="SAM" id="Phobius"/>
    </source>
</evidence>
<dbReference type="AlphaFoldDB" id="A0A9X2IEN2"/>
<dbReference type="Proteomes" id="UP001139485">
    <property type="component" value="Unassembled WGS sequence"/>
</dbReference>
<feature type="region of interest" description="Disordered" evidence="1">
    <location>
        <begin position="1"/>
        <end position="28"/>
    </location>
</feature>
<evidence type="ECO:0000256" key="1">
    <source>
        <dbReference type="SAM" id="MobiDB-lite"/>
    </source>
</evidence>
<feature type="transmembrane region" description="Helical" evidence="2">
    <location>
        <begin position="35"/>
        <end position="56"/>
    </location>
</feature>
<reference evidence="3" key="1">
    <citation type="submission" date="2022-05" db="EMBL/GenBank/DDBJ databases">
        <authorList>
            <person name="Tuo L."/>
        </authorList>
    </citation>
    <scope>NUCLEOTIDE SEQUENCE</scope>
    <source>
        <strain evidence="3">BSK12Z-4</strain>
    </source>
</reference>
<evidence type="ECO:0000313" key="3">
    <source>
        <dbReference type="EMBL" id="MCM0618790.1"/>
    </source>
</evidence>
<name>A0A9X2IEN2_9ACTN</name>
<feature type="transmembrane region" description="Helical" evidence="2">
    <location>
        <begin position="68"/>
        <end position="97"/>
    </location>
</feature>
<dbReference type="RefSeq" id="WP_250825760.1">
    <property type="nucleotide sequence ID" value="NZ_JAMOIL010000001.1"/>
</dbReference>